<evidence type="ECO:0000256" key="5">
    <source>
        <dbReference type="SAM" id="MobiDB-lite"/>
    </source>
</evidence>
<evidence type="ECO:0000256" key="6">
    <source>
        <dbReference type="SAM" id="Phobius"/>
    </source>
</evidence>
<keyword evidence="9" id="KW-1185">Reference proteome</keyword>
<accession>A0A0G4G120</accession>
<protein>
    <recommendedName>
        <fullName evidence="7">Amino acid transporter transmembrane domain-containing protein</fullName>
    </recommendedName>
</protein>
<feature type="region of interest" description="Disordered" evidence="5">
    <location>
        <begin position="20"/>
        <end position="54"/>
    </location>
</feature>
<evidence type="ECO:0000313" key="8">
    <source>
        <dbReference type="EMBL" id="CEM21780.1"/>
    </source>
</evidence>
<comment type="subcellular location">
    <subcellularLocation>
        <location evidence="1">Membrane</location>
        <topology evidence="1">Multi-pass membrane protein</topology>
    </subcellularLocation>
</comment>
<keyword evidence="3 6" id="KW-1133">Transmembrane helix</keyword>
<evidence type="ECO:0000313" key="9">
    <source>
        <dbReference type="Proteomes" id="UP000041254"/>
    </source>
</evidence>
<dbReference type="PhylomeDB" id="A0A0G4G120"/>
<evidence type="ECO:0000256" key="3">
    <source>
        <dbReference type="ARBA" id="ARBA00022989"/>
    </source>
</evidence>
<evidence type="ECO:0000256" key="2">
    <source>
        <dbReference type="ARBA" id="ARBA00022692"/>
    </source>
</evidence>
<feature type="transmembrane region" description="Helical" evidence="6">
    <location>
        <begin position="572"/>
        <end position="592"/>
    </location>
</feature>
<keyword evidence="4 6" id="KW-0472">Membrane</keyword>
<evidence type="ECO:0000259" key="7">
    <source>
        <dbReference type="Pfam" id="PF01490"/>
    </source>
</evidence>
<evidence type="ECO:0000256" key="4">
    <source>
        <dbReference type="ARBA" id="ARBA00023136"/>
    </source>
</evidence>
<sequence length="603" mass="65351">MSSNHTSASLDRARTNVPIAQGSDAEAPTPYQHHPAAAHTAHSQSPSGRNPRLVGNERLYATSSLPTLPDTPPMIDPVRAHHRWHRATTVDFLRERYLYHLGHGGKLHLQGYLPNLDPILTRESEFEEAHPPPPEDKMLGSPPAEGLWGDVTASPALSEASTPSISRPFLAAGSMKSSVFNLTSATLGAGALSIPFAVSDAGVVIGVALLVFIGILSILATVYVVHVINFTELKTFEEMAVRAAGRKFALFVEMNIILFCFGTAVGYLISVGDIAETIIDACFERGMHLHGVDGASGHQQVNVVIDGLPVWQQMILDRRFILFVVTFGVLLPLSVTEKLNELRFTCFLGVAAIVFLSLAVAIQFLLQGMDTSLSSIGAAVLPPDLFRPVRAFSLVIFAYSCQSNVPAIYCELENQNCRRMVKVSRRSTFLCFITYALMGVCGFLSWGDGTGSNIMQNYAATIGRNVMMALAFAGMAFAVTFAYPMNIFPCRYSIEMVLFFNQPQLISRTVSMIIASSTVALTFVIAVFLPSISIVFEIIGSTSGAFVSFILPGYFFIKLCPGPVTHKRKLRALGLVVLGVVVAILGTCMSLMDILSIHQKPAT</sequence>
<dbReference type="EMBL" id="CDMY01000542">
    <property type="protein sequence ID" value="CEM21780.1"/>
    <property type="molecule type" value="Genomic_DNA"/>
</dbReference>
<dbReference type="OMA" id="DIFFEMK"/>
<name>A0A0G4G120_VITBC</name>
<dbReference type="VEuPathDB" id="CryptoDB:Vbra_16726"/>
<dbReference type="PANTHER" id="PTHR22950:SF702">
    <property type="entry name" value="AMINO ACID TRANSPORTER PROTEIN"/>
    <property type="match status" value="1"/>
</dbReference>
<dbReference type="OrthoDB" id="438545at2759"/>
<feature type="transmembrane region" description="Helical" evidence="6">
    <location>
        <begin position="538"/>
        <end position="560"/>
    </location>
</feature>
<feature type="transmembrane region" description="Helical" evidence="6">
    <location>
        <begin position="466"/>
        <end position="488"/>
    </location>
</feature>
<feature type="transmembrane region" description="Helical" evidence="6">
    <location>
        <begin position="318"/>
        <end position="335"/>
    </location>
</feature>
<feature type="transmembrane region" description="Helical" evidence="6">
    <location>
        <begin position="204"/>
        <end position="228"/>
    </location>
</feature>
<feature type="transmembrane region" description="Helical" evidence="6">
    <location>
        <begin position="347"/>
        <end position="369"/>
    </location>
</feature>
<feature type="transmembrane region" description="Helical" evidence="6">
    <location>
        <begin position="179"/>
        <end position="198"/>
    </location>
</feature>
<keyword evidence="2 6" id="KW-0812">Transmembrane</keyword>
<dbReference type="GO" id="GO:0015179">
    <property type="term" value="F:L-amino acid transmembrane transporter activity"/>
    <property type="evidence" value="ECO:0007669"/>
    <property type="project" value="TreeGrafter"/>
</dbReference>
<gene>
    <name evidence="8" type="ORF">Vbra_16726</name>
</gene>
<dbReference type="AlphaFoldDB" id="A0A0G4G120"/>
<organism evidence="8 9">
    <name type="scientific">Vitrella brassicaformis (strain CCMP3155)</name>
    <dbReference type="NCBI Taxonomy" id="1169540"/>
    <lineage>
        <taxon>Eukaryota</taxon>
        <taxon>Sar</taxon>
        <taxon>Alveolata</taxon>
        <taxon>Colpodellida</taxon>
        <taxon>Vitrellaceae</taxon>
        <taxon>Vitrella</taxon>
    </lineage>
</organism>
<feature type="transmembrane region" description="Helical" evidence="6">
    <location>
        <begin position="248"/>
        <end position="269"/>
    </location>
</feature>
<feature type="domain" description="Amino acid transporter transmembrane" evidence="7">
    <location>
        <begin position="173"/>
        <end position="590"/>
    </location>
</feature>
<dbReference type="Pfam" id="PF01490">
    <property type="entry name" value="Aa_trans"/>
    <property type="match status" value="1"/>
</dbReference>
<dbReference type="Proteomes" id="UP000041254">
    <property type="component" value="Unassembled WGS sequence"/>
</dbReference>
<dbReference type="InterPro" id="IPR013057">
    <property type="entry name" value="AA_transpt_TM"/>
</dbReference>
<evidence type="ECO:0000256" key="1">
    <source>
        <dbReference type="ARBA" id="ARBA00004141"/>
    </source>
</evidence>
<feature type="transmembrane region" description="Helical" evidence="6">
    <location>
        <begin position="429"/>
        <end position="446"/>
    </location>
</feature>
<proteinExistence type="predicted"/>
<feature type="region of interest" description="Disordered" evidence="5">
    <location>
        <begin position="124"/>
        <end position="144"/>
    </location>
</feature>
<dbReference type="STRING" id="1169540.A0A0G4G120"/>
<feature type="compositionally biased region" description="Basic and acidic residues" evidence="5">
    <location>
        <begin position="124"/>
        <end position="138"/>
    </location>
</feature>
<dbReference type="PANTHER" id="PTHR22950">
    <property type="entry name" value="AMINO ACID TRANSPORTER"/>
    <property type="match status" value="1"/>
</dbReference>
<feature type="transmembrane region" description="Helical" evidence="6">
    <location>
        <begin position="389"/>
        <end position="409"/>
    </location>
</feature>
<feature type="transmembrane region" description="Helical" evidence="6">
    <location>
        <begin position="509"/>
        <end position="532"/>
    </location>
</feature>
<dbReference type="GO" id="GO:0016020">
    <property type="term" value="C:membrane"/>
    <property type="evidence" value="ECO:0007669"/>
    <property type="project" value="UniProtKB-SubCell"/>
</dbReference>
<reference evidence="8 9" key="1">
    <citation type="submission" date="2014-11" db="EMBL/GenBank/DDBJ databases">
        <authorList>
            <person name="Zhu J."/>
            <person name="Qi W."/>
            <person name="Song R."/>
        </authorList>
    </citation>
    <scope>NUCLEOTIDE SEQUENCE [LARGE SCALE GENOMIC DNA]</scope>
</reference>
<dbReference type="InParanoid" id="A0A0G4G120"/>